<dbReference type="SUPFAM" id="SSF46942">
    <property type="entry name" value="Elongation factor TFIIS domain 2"/>
    <property type="match status" value="1"/>
</dbReference>
<feature type="non-terminal residue" evidence="4">
    <location>
        <position position="1"/>
    </location>
</feature>
<evidence type="ECO:0000259" key="3">
    <source>
        <dbReference type="PROSITE" id="PS51321"/>
    </source>
</evidence>
<evidence type="ECO:0008006" key="6">
    <source>
        <dbReference type="Google" id="ProtNLM"/>
    </source>
</evidence>
<keyword evidence="5" id="KW-1185">Reference proteome</keyword>
<feature type="domain" description="TFIIS central" evidence="3">
    <location>
        <begin position="240"/>
        <end position="354"/>
    </location>
</feature>
<dbReference type="PROSITE" id="PS51038">
    <property type="entry name" value="BAH"/>
    <property type="match status" value="1"/>
</dbReference>
<organism evidence="4 5">
    <name type="scientific">Citrus clementina</name>
    <name type="common">Clementine</name>
    <name type="synonym">Citrus deliciosa x Citrus sinensis</name>
    <dbReference type="NCBI Taxonomy" id="85681"/>
    <lineage>
        <taxon>Eukaryota</taxon>
        <taxon>Viridiplantae</taxon>
        <taxon>Streptophyta</taxon>
        <taxon>Embryophyta</taxon>
        <taxon>Tracheophyta</taxon>
        <taxon>Spermatophyta</taxon>
        <taxon>Magnoliopsida</taxon>
        <taxon>eudicotyledons</taxon>
        <taxon>Gunneridae</taxon>
        <taxon>Pentapetalae</taxon>
        <taxon>rosids</taxon>
        <taxon>malvids</taxon>
        <taxon>Sapindales</taxon>
        <taxon>Rutaceae</taxon>
        <taxon>Aurantioideae</taxon>
        <taxon>Citrus</taxon>
    </lineage>
</organism>
<dbReference type="SMART" id="SM00510">
    <property type="entry name" value="TFS2M"/>
    <property type="match status" value="1"/>
</dbReference>
<dbReference type="Gene3D" id="2.30.30.490">
    <property type="match status" value="1"/>
</dbReference>
<dbReference type="FunCoup" id="V4SXZ9">
    <property type="interactions" value="1539"/>
</dbReference>
<dbReference type="eggNOG" id="KOG1886">
    <property type="taxonomic scope" value="Eukaryota"/>
</dbReference>
<evidence type="ECO:0000256" key="1">
    <source>
        <dbReference type="SAM" id="MobiDB-lite"/>
    </source>
</evidence>
<dbReference type="OMA" id="NGRRTHY"/>
<dbReference type="STRING" id="85681.V4SXZ9"/>
<feature type="domain" description="BAH" evidence="2">
    <location>
        <begin position="48"/>
        <end position="167"/>
    </location>
</feature>
<proteinExistence type="predicted"/>
<dbReference type="Pfam" id="PF01426">
    <property type="entry name" value="BAH"/>
    <property type="match status" value="1"/>
</dbReference>
<dbReference type="InterPro" id="IPR001025">
    <property type="entry name" value="BAH_dom"/>
</dbReference>
<feature type="region of interest" description="Disordered" evidence="1">
    <location>
        <begin position="1"/>
        <end position="41"/>
    </location>
</feature>
<dbReference type="PANTHER" id="PTHR46871">
    <property type="entry name" value="BROMO-ADJACENT HOMOLOGY (BAH) DOMAIN-CONTAINING PROTEIN"/>
    <property type="match status" value="1"/>
</dbReference>
<feature type="compositionally biased region" description="Basic and acidic residues" evidence="1">
    <location>
        <begin position="25"/>
        <end position="41"/>
    </location>
</feature>
<gene>
    <name evidence="4" type="ORF">CICLE_v10003744mg</name>
</gene>
<feature type="region of interest" description="Disordered" evidence="1">
    <location>
        <begin position="463"/>
        <end position="486"/>
    </location>
</feature>
<dbReference type="InterPro" id="IPR003618">
    <property type="entry name" value="TFIIS_cen_dom"/>
</dbReference>
<dbReference type="GO" id="GO:0006351">
    <property type="term" value="P:DNA-templated transcription"/>
    <property type="evidence" value="ECO:0007669"/>
    <property type="project" value="InterPro"/>
</dbReference>
<protein>
    <recommendedName>
        <fullName evidence="6">BAH domain-containing protein</fullName>
    </recommendedName>
</protein>
<feature type="compositionally biased region" description="Basic and acidic residues" evidence="1">
    <location>
        <begin position="463"/>
        <end position="478"/>
    </location>
</feature>
<sequence>QQSLRQSKGRRIKLQEEENDEQLEEERKTKGEEGEQPEEHAKLVGEPVRFFQRILFFFTPEDTNQKPYAASIKDITQSRDGSMMVTGQWFYHPEEADRKGGGNWLSRDTRELFYSFHRGEVPVESVMHKCVVHFVPVHKHLPNHKQHPGFMVQKKTRVHFGDLPDIEHQETAAREQEDQLKAKRMLWKKNISPLDVSREEGRMTRSDQYVQAKTPGSCTSNAPEYYNILARFKALTRETYHDKWLERLLQGLQHNGNSFLWPVTAIAAVTALEKASHDALSSDFQKHNQKLHQLLFNLKSTALLALRFLKGKLEPSKILDMSPNELNEGLTAEETAKEESDESEQMQMTDARCSRCNECKVGLRDIIQAGLGDRYQVFAFYNLPDVGVYCRGHSWYASRNEASSLTIDGRGSAAKSIGIASLAAAKFDSLEKNLSSPREFEKSANDLLKKSSEAYMPVLEAHRSFSKSKTEENPDSSKVKKANRQS</sequence>
<dbReference type="InParanoid" id="V4SXZ9"/>
<dbReference type="Gramene" id="ESR45647">
    <property type="protein sequence ID" value="ESR45647"/>
    <property type="gene ID" value="CICLE_v10003744mg"/>
</dbReference>
<name>V4SXZ9_CITCL</name>
<evidence type="ECO:0000259" key="2">
    <source>
        <dbReference type="PROSITE" id="PS51038"/>
    </source>
</evidence>
<dbReference type="GO" id="GO:0003682">
    <property type="term" value="F:chromatin binding"/>
    <property type="evidence" value="ECO:0007669"/>
    <property type="project" value="InterPro"/>
</dbReference>
<feature type="region of interest" description="Disordered" evidence="1">
    <location>
        <begin position="324"/>
        <end position="348"/>
    </location>
</feature>
<dbReference type="KEGG" id="cic:CICLE_v10003744mg"/>
<dbReference type="EMBL" id="KI536799">
    <property type="protein sequence ID" value="ESR45647.1"/>
    <property type="molecule type" value="Genomic_DNA"/>
</dbReference>
<dbReference type="AlphaFoldDB" id="V4SXZ9"/>
<dbReference type="PANTHER" id="PTHR46871:SF1">
    <property type="entry name" value="BROMO-ADJACENT HOMOLOGY (BAH) DOMAIN-CONTAINING PROTEIN"/>
    <property type="match status" value="1"/>
</dbReference>
<dbReference type="Pfam" id="PF07500">
    <property type="entry name" value="TFIIS_M"/>
    <property type="match status" value="1"/>
</dbReference>
<dbReference type="SMART" id="SM00439">
    <property type="entry name" value="BAH"/>
    <property type="match status" value="1"/>
</dbReference>
<evidence type="ECO:0000313" key="5">
    <source>
        <dbReference type="Proteomes" id="UP000030687"/>
    </source>
</evidence>
<accession>V4SXZ9</accession>
<dbReference type="PROSITE" id="PS51321">
    <property type="entry name" value="TFIIS_CENTRAL"/>
    <property type="match status" value="1"/>
</dbReference>
<reference evidence="4 5" key="1">
    <citation type="submission" date="2013-10" db="EMBL/GenBank/DDBJ databases">
        <authorList>
            <consortium name="International Citrus Genome Consortium"/>
            <person name="Jenkins J."/>
            <person name="Schmutz J."/>
            <person name="Prochnik S."/>
            <person name="Rokhsar D."/>
            <person name="Gmitter F."/>
            <person name="Ollitrault P."/>
            <person name="Machado M."/>
            <person name="Talon M."/>
            <person name="Wincker P."/>
            <person name="Jaillon O."/>
            <person name="Morgante M."/>
        </authorList>
    </citation>
    <scope>NUCLEOTIDE SEQUENCE</scope>
    <source>
        <strain evidence="5">cv. Clemenules</strain>
    </source>
</reference>
<dbReference type="Gene3D" id="1.10.472.30">
    <property type="entry name" value="Transcription elongation factor S-II, central domain"/>
    <property type="match status" value="1"/>
</dbReference>
<dbReference type="InterPro" id="IPR036575">
    <property type="entry name" value="TFIIS_cen_dom_sf"/>
</dbReference>
<dbReference type="Proteomes" id="UP000030687">
    <property type="component" value="Unassembled WGS sequence"/>
</dbReference>
<evidence type="ECO:0000313" key="4">
    <source>
        <dbReference type="EMBL" id="ESR45647.1"/>
    </source>
</evidence>
<dbReference type="InterPro" id="IPR043151">
    <property type="entry name" value="BAH_sf"/>
</dbReference>